<evidence type="ECO:0000259" key="9">
    <source>
        <dbReference type="Pfam" id="PF00078"/>
    </source>
</evidence>
<evidence type="ECO:0000256" key="1">
    <source>
        <dbReference type="ARBA" id="ARBA00012493"/>
    </source>
</evidence>
<dbReference type="InterPro" id="IPR000477">
    <property type="entry name" value="RT_dom"/>
</dbReference>
<feature type="compositionally biased region" description="Basic and acidic residues" evidence="8">
    <location>
        <begin position="522"/>
        <end position="531"/>
    </location>
</feature>
<keyword evidence="5" id="KW-0255">Endonuclease</keyword>
<feature type="domain" description="Reverse transcriptase RNase H-like" evidence="11">
    <location>
        <begin position="1992"/>
        <end position="2045"/>
    </location>
</feature>
<reference evidence="13" key="1">
    <citation type="journal article" date="2019" name="Sci. Rep.">
        <title>Draft genome of Tanacetum cinerariifolium, the natural source of mosquito coil.</title>
        <authorList>
            <person name="Yamashiro T."/>
            <person name="Shiraishi A."/>
            <person name="Satake H."/>
            <person name="Nakayama K."/>
        </authorList>
    </citation>
    <scope>NUCLEOTIDE SEQUENCE</scope>
</reference>
<dbReference type="Pfam" id="PF17921">
    <property type="entry name" value="Integrase_H2C2"/>
    <property type="match status" value="1"/>
</dbReference>
<evidence type="ECO:0000256" key="5">
    <source>
        <dbReference type="ARBA" id="ARBA00022759"/>
    </source>
</evidence>
<evidence type="ECO:0000256" key="3">
    <source>
        <dbReference type="ARBA" id="ARBA00022695"/>
    </source>
</evidence>
<keyword evidence="3" id="KW-0548">Nucleotidyltransferase</keyword>
<keyword evidence="4" id="KW-0540">Nuclease</keyword>
<sequence>MKSPTFVQRSESSSSITSSSDLESVALKAEMEKINKNLMKVLQINQQMKAITHNYENFGGPHSYNDCPTIVGQTQNAYAAGAYNQGGERKTRKGQNRNKTGQKGEAWKSPAISSSKLTSDQTSNQTSSTTTTLKGRTRRELLRAPTEGYAEAIVVPPILAEKFELKHSLINMMTSNKFFKLEKDNPHDHIRCLHNEISNFEQKIDESFHEAWDRYKDLFRTCPHHGFTELHQLNTFYNALNPTDQDSLNAATGGNLLERSTQDVLTIIENKSKVCNSQSKSIASQVKPYDTNSSSEIAKLTHAVNEQTSDMTTVMTAMLKQYQAIPPPAPVKAVEETCVTYGGAHPYYLCLTAGGNTFPEFRDNIQGFAQPNVKNNQNLFGPPQRFNRGNNFNHEPPYQATAQQNQNFHLNELEKIKRINEVNMKAMQTQIDMVKNDLRNEMKTSIQTSLSNQTNEIKNLMASFLQMNTASTSSSVIPTNNGNTKDVQPQAAPSKPVTSEPSNTPVSASKHNPQASIPYPSRRSDERNREKAKDQIEKFYQIFKDMRMAKCLALADLGASINLMPYSVWKKLSLPELTSTCMTLELADHFDADPRVPLILRRSFLKTERALIDVFEGELTLRIGKEAITFNLDQTSRYSANYNDMTAKRIDVIDMACEVYSQEVLGFFDSVSSGNPTSFYDPIVSATSPTLTPFGDSDFLLEEVDAFLDVDDEPTSSQFPQSYLDPEGDILLLEAFLNDDPSPPPLNQRNYLPKVRKELKICEAKIEKSSVDETPGVELKALPPHLEYAFLEGDAKLPVIIFKCGGKGCSHNEEDFTPAVQHQRRVNPKIHDVIKQEVIKLLDAGLIFPISDSPWVSPVHCVSKKGGFTVVENEENELIPTRLVTGWRVCIDYLKLNEATGKDHFPLPFMDQMLERLAGKQHQSLNWEKSHFMVKEGIVLGHKISKKRIEVDKVKIDVISKLPHPTTVKGIRSFLGHAGFYRRFIKDFSKIARPMTRLLEKHTPFVFSQECVDAFQTLKRMLTEAPILIAPDWDMPFKLMCDASDFAIQAFLGQRRDKHFRPIHYASKTMIEAESKYTTYEKEMLAVVYAFEKFWSYLILNKSIVYTDHFALKYLFLKKDSKARLLRWVLLLQEFTFTVVDTKGAENLAADHLSRLENPHQNVLDPKEINESFPLETLNLISSRGSQSTPWFSDFANYHAAGQEAIDILKACHSGPTGGHHGPNYTTKRVFDSGFYWPTIYRDAQHFVKTATFVNVKDKLDDALWAFRTAYKTPIGCTPYKLVYGKACHLPVELEHKAFYALKHANFDLKIASSGDDPGKLFAAPDSLIRGVKGRIRIPQGNNQGRNQFFQGASHGQNPPPAYQALGYQALVYQAPIPQLLVVTTTEFTNYMKANDAIIKNMQTNMTSLTNSNLELKNLFGQFMKMNTASSSGSEALPSNIITNPKEDLKGITTQSRNAYQGPTIPTTSSPPKVVERETEVTKNMVPPTNNGSTKDVQPLVVQVETSIPNSKPVFAPVVELVEALVSAPKPNQKPLIPYPSRLHDQKLCDKARDQKDKFFQIFKDLDFNVSFADALILMPEFGLTIKTGDPGKFLIPCDFSRMDECLALADLGASINLMPLSMWNKLSFPELSPTCMTLELVERLISHSVGVVEDVFVKVGTFHFPTDFVVFDFDADPRVLLILRRSFLKTERALIDVYDGELTLRYSYEVLGFSMSGNPTPSTEPIISRSSPTFTLFGDSDFLLEETDAFLDIDDVLILPKINESYYDSEGDILLLEEFLNDDPSSPPFPPQELKVVEPTNENFSIDEPPAVELKDLPPHLKCAFLEGDDKFPIIIAKDLKDEEKTALIKVLKSRKQALAWNLFDIKGWRVYIDYRDHFPLPFMDQMLERLAGNKYYGFLDGFSGYIQILIDPQDQEKTTFMCPYEMFAYRRMPFRLCNAPGTFQMCMMVIFYDMIEKRMEVFMDDFSEKSHFMVKEGIVLSHKISKNGIEELLAVVYAFEKSRPYLVLSKSIVYTDHSALKYMFNKQDAKPRLLRWALLLQKFDITVRDEKGAENLAADHLSRLDNPHQSVLDKKEINEMFPLETFNVVSFRGNLSTSWFTAFANYHARNFVVKGMSSQLKNKFFKDVKHFF</sequence>
<keyword evidence="7 13" id="KW-0695">RNA-directed DNA polymerase</keyword>
<dbReference type="Gene3D" id="3.30.70.270">
    <property type="match status" value="2"/>
</dbReference>
<dbReference type="InterPro" id="IPR043128">
    <property type="entry name" value="Rev_trsase/Diguanyl_cyclase"/>
</dbReference>
<dbReference type="InterPro" id="IPR021109">
    <property type="entry name" value="Peptidase_aspartic_dom_sf"/>
</dbReference>
<dbReference type="GO" id="GO:0016787">
    <property type="term" value="F:hydrolase activity"/>
    <property type="evidence" value="ECO:0007669"/>
    <property type="project" value="UniProtKB-KW"/>
</dbReference>
<dbReference type="CDD" id="cd00303">
    <property type="entry name" value="retropepsin_like"/>
    <property type="match status" value="1"/>
</dbReference>
<gene>
    <name evidence="13" type="ORF">Tci_021339</name>
</gene>
<dbReference type="CDD" id="cd01647">
    <property type="entry name" value="RT_LTR"/>
    <property type="match status" value="1"/>
</dbReference>
<dbReference type="EC" id="2.7.7.49" evidence="1"/>
<evidence type="ECO:0000256" key="7">
    <source>
        <dbReference type="ARBA" id="ARBA00022918"/>
    </source>
</evidence>
<comment type="caution">
    <text evidence="13">The sequence shown here is derived from an EMBL/GenBank/DDBJ whole genome shotgun (WGS) entry which is preliminary data.</text>
</comment>
<evidence type="ECO:0000259" key="10">
    <source>
        <dbReference type="Pfam" id="PF03732"/>
    </source>
</evidence>
<dbReference type="PANTHER" id="PTHR37984:SF5">
    <property type="entry name" value="PROTEIN NYNRIN-LIKE"/>
    <property type="match status" value="1"/>
</dbReference>
<keyword evidence="2" id="KW-0808">Transferase</keyword>
<feature type="region of interest" description="Disordered" evidence="8">
    <location>
        <begin position="83"/>
        <end position="138"/>
    </location>
</feature>
<dbReference type="GO" id="GO:0003964">
    <property type="term" value="F:RNA-directed DNA polymerase activity"/>
    <property type="evidence" value="ECO:0007669"/>
    <property type="project" value="UniProtKB-KW"/>
</dbReference>
<evidence type="ECO:0000256" key="2">
    <source>
        <dbReference type="ARBA" id="ARBA00022679"/>
    </source>
</evidence>
<dbReference type="InterPro" id="IPR005162">
    <property type="entry name" value="Retrotrans_gag_dom"/>
</dbReference>
<dbReference type="PANTHER" id="PTHR37984">
    <property type="entry name" value="PROTEIN CBG26694"/>
    <property type="match status" value="1"/>
</dbReference>
<dbReference type="Pfam" id="PF03732">
    <property type="entry name" value="Retrotrans_gag"/>
    <property type="match status" value="1"/>
</dbReference>
<name>A0A6L2KIS5_TANCI</name>
<dbReference type="InterPro" id="IPR041373">
    <property type="entry name" value="RT_RNaseH"/>
</dbReference>
<dbReference type="SUPFAM" id="SSF56672">
    <property type="entry name" value="DNA/RNA polymerases"/>
    <property type="match status" value="2"/>
</dbReference>
<dbReference type="Gene3D" id="1.10.340.70">
    <property type="match status" value="1"/>
</dbReference>
<evidence type="ECO:0000256" key="4">
    <source>
        <dbReference type="ARBA" id="ARBA00022722"/>
    </source>
</evidence>
<dbReference type="Pfam" id="PF00078">
    <property type="entry name" value="RVT_1"/>
    <property type="match status" value="1"/>
</dbReference>
<dbReference type="FunFam" id="3.30.70.270:FF:000026">
    <property type="entry name" value="Transposon Ty3-G Gag-Pol polyprotein"/>
    <property type="match status" value="1"/>
</dbReference>
<feature type="domain" description="Reverse transcriptase RNase H-like" evidence="11">
    <location>
        <begin position="1032"/>
        <end position="1135"/>
    </location>
</feature>
<dbReference type="GO" id="GO:0004519">
    <property type="term" value="F:endonuclease activity"/>
    <property type="evidence" value="ECO:0007669"/>
    <property type="project" value="UniProtKB-KW"/>
</dbReference>
<dbReference type="Pfam" id="PF17917">
    <property type="entry name" value="RT_RNaseH"/>
    <property type="match status" value="2"/>
</dbReference>
<evidence type="ECO:0000259" key="12">
    <source>
        <dbReference type="Pfam" id="PF17921"/>
    </source>
</evidence>
<feature type="region of interest" description="Disordered" evidence="8">
    <location>
        <begin position="1"/>
        <end position="23"/>
    </location>
</feature>
<feature type="domain" description="Reverse transcriptase" evidence="9">
    <location>
        <begin position="1878"/>
        <end position="1968"/>
    </location>
</feature>
<evidence type="ECO:0000256" key="8">
    <source>
        <dbReference type="SAM" id="MobiDB-lite"/>
    </source>
</evidence>
<dbReference type="InterPro" id="IPR043502">
    <property type="entry name" value="DNA/RNA_pol_sf"/>
</dbReference>
<feature type="compositionally biased region" description="Polar residues" evidence="8">
    <location>
        <begin position="496"/>
        <end position="515"/>
    </location>
</feature>
<evidence type="ECO:0000256" key="6">
    <source>
        <dbReference type="ARBA" id="ARBA00022801"/>
    </source>
</evidence>
<feature type="compositionally biased region" description="Low complexity" evidence="8">
    <location>
        <begin position="10"/>
        <end position="23"/>
    </location>
</feature>
<dbReference type="InterPro" id="IPR041588">
    <property type="entry name" value="Integrase_H2C2"/>
</dbReference>
<dbReference type="CDD" id="cd09274">
    <property type="entry name" value="RNase_HI_RT_Ty3"/>
    <property type="match status" value="2"/>
</dbReference>
<keyword evidence="6" id="KW-0378">Hydrolase</keyword>
<feature type="domain" description="Retrotransposon gag" evidence="10">
    <location>
        <begin position="186"/>
        <end position="242"/>
    </location>
</feature>
<dbReference type="Gene3D" id="2.40.70.10">
    <property type="entry name" value="Acid Proteases"/>
    <property type="match status" value="1"/>
</dbReference>
<feature type="domain" description="Integrase zinc-binding" evidence="12">
    <location>
        <begin position="1207"/>
        <end position="1250"/>
    </location>
</feature>
<feature type="compositionally biased region" description="Polar residues" evidence="8">
    <location>
        <begin position="472"/>
        <end position="487"/>
    </location>
</feature>
<feature type="compositionally biased region" description="Low complexity" evidence="8">
    <location>
        <begin position="117"/>
        <end position="134"/>
    </location>
</feature>
<dbReference type="InterPro" id="IPR050951">
    <property type="entry name" value="Retrovirus_Pol_polyprotein"/>
</dbReference>
<protein>
    <recommendedName>
        <fullName evidence="1">RNA-directed DNA polymerase</fullName>
        <ecNumber evidence="1">2.7.7.49</ecNumber>
    </recommendedName>
</protein>
<feature type="region of interest" description="Disordered" evidence="8">
    <location>
        <begin position="472"/>
        <end position="531"/>
    </location>
</feature>
<dbReference type="Gene3D" id="3.10.10.10">
    <property type="entry name" value="HIV Type 1 Reverse Transcriptase, subunit A, domain 1"/>
    <property type="match status" value="2"/>
</dbReference>
<dbReference type="EMBL" id="BKCJ010002553">
    <property type="protein sequence ID" value="GEU49361.1"/>
    <property type="molecule type" value="Genomic_DNA"/>
</dbReference>
<organism evidence="13">
    <name type="scientific">Tanacetum cinerariifolium</name>
    <name type="common">Dalmatian daisy</name>
    <name type="synonym">Chrysanthemum cinerariifolium</name>
    <dbReference type="NCBI Taxonomy" id="118510"/>
    <lineage>
        <taxon>Eukaryota</taxon>
        <taxon>Viridiplantae</taxon>
        <taxon>Streptophyta</taxon>
        <taxon>Embryophyta</taxon>
        <taxon>Tracheophyta</taxon>
        <taxon>Spermatophyta</taxon>
        <taxon>Magnoliopsida</taxon>
        <taxon>eudicotyledons</taxon>
        <taxon>Gunneridae</taxon>
        <taxon>Pentapetalae</taxon>
        <taxon>asterids</taxon>
        <taxon>campanulids</taxon>
        <taxon>Asterales</taxon>
        <taxon>Asteraceae</taxon>
        <taxon>Asteroideae</taxon>
        <taxon>Anthemideae</taxon>
        <taxon>Anthemidinae</taxon>
        <taxon>Tanacetum</taxon>
    </lineage>
</organism>
<evidence type="ECO:0000313" key="13">
    <source>
        <dbReference type="EMBL" id="GEU49361.1"/>
    </source>
</evidence>
<evidence type="ECO:0000259" key="11">
    <source>
        <dbReference type="Pfam" id="PF17917"/>
    </source>
</evidence>
<proteinExistence type="predicted"/>
<accession>A0A6L2KIS5</accession>